<organism evidence="3 4">
    <name type="scientific">Pseudotamlana carrageenivorans</name>
    <dbReference type="NCBI Taxonomy" id="2069432"/>
    <lineage>
        <taxon>Bacteria</taxon>
        <taxon>Pseudomonadati</taxon>
        <taxon>Bacteroidota</taxon>
        <taxon>Flavobacteriia</taxon>
        <taxon>Flavobacteriales</taxon>
        <taxon>Flavobacteriaceae</taxon>
        <taxon>Pseudotamlana</taxon>
    </lineage>
</organism>
<protein>
    <recommendedName>
        <fullName evidence="2">LysM domain-containing protein</fullName>
    </recommendedName>
</protein>
<evidence type="ECO:0000256" key="1">
    <source>
        <dbReference type="SAM" id="MobiDB-lite"/>
    </source>
</evidence>
<accession>A0A2I7SG81</accession>
<sequence>MNTLQNIANDTIPKSLLLASCKVETMFWNSNVSTTSNPPYQYHFGMPMPGRNMNNGDYRYGFGGQEMDNEIAGNGNSYTAEFWQYDPRLGRRWNVDPMSGKYAWQSPYAAFNNNPIYFNDPLGLEGEEGNKKVQKHTIASGETLTGIANQYNTSVETLAKWNNIADVNKIYAGNELIVSDPTRPAKHTSFESYPAVQESTGWTSGSPGTQEMTVNNGVDLAQASLQNYDVANLGGGLLDAVQADPDMVSFQEQILTDVKTDPRYGNEAFFLSGFDVREFGGQRGSGNDWFSGGDNDPVLKKETWQVAANQLTWALRHATVKYWAEVGRDGTITIQYRLYDTLDLSGSKGRSGAYNTISEGLGFFYHTMAGGNKNLQTRGQWSVTK</sequence>
<dbReference type="SUPFAM" id="SSF54106">
    <property type="entry name" value="LysM domain"/>
    <property type="match status" value="1"/>
</dbReference>
<dbReference type="EMBL" id="CP025938">
    <property type="protein sequence ID" value="AUS04919.1"/>
    <property type="molecule type" value="Genomic_DNA"/>
</dbReference>
<name>A0A2I7SG81_9FLAO</name>
<dbReference type="InterPro" id="IPR018392">
    <property type="entry name" value="LysM"/>
</dbReference>
<dbReference type="KEGG" id="taj:C1A40_05295"/>
<dbReference type="CDD" id="cd00118">
    <property type="entry name" value="LysM"/>
    <property type="match status" value="1"/>
</dbReference>
<dbReference type="Pfam" id="PF01476">
    <property type="entry name" value="LysM"/>
    <property type="match status" value="1"/>
</dbReference>
<dbReference type="PANTHER" id="PTHR33734:SF22">
    <property type="entry name" value="MEMBRANE-BOUND LYTIC MUREIN TRANSGLYCOSYLASE D"/>
    <property type="match status" value="1"/>
</dbReference>
<dbReference type="Gene3D" id="3.10.350.10">
    <property type="entry name" value="LysM domain"/>
    <property type="match status" value="1"/>
</dbReference>
<dbReference type="Proteomes" id="UP000236592">
    <property type="component" value="Chromosome"/>
</dbReference>
<dbReference type="PROSITE" id="PS51782">
    <property type="entry name" value="LYSM"/>
    <property type="match status" value="1"/>
</dbReference>
<dbReference type="SMART" id="SM00257">
    <property type="entry name" value="LysM"/>
    <property type="match status" value="1"/>
</dbReference>
<dbReference type="PANTHER" id="PTHR33734">
    <property type="entry name" value="LYSM DOMAIN-CONTAINING GPI-ANCHORED PROTEIN 2"/>
    <property type="match status" value="1"/>
</dbReference>
<feature type="domain" description="LysM" evidence="2">
    <location>
        <begin position="134"/>
        <end position="178"/>
    </location>
</feature>
<proteinExistence type="predicted"/>
<evidence type="ECO:0000313" key="4">
    <source>
        <dbReference type="Proteomes" id="UP000236592"/>
    </source>
</evidence>
<evidence type="ECO:0000259" key="2">
    <source>
        <dbReference type="PROSITE" id="PS51782"/>
    </source>
</evidence>
<keyword evidence="4" id="KW-1185">Reference proteome</keyword>
<reference evidence="4" key="1">
    <citation type="submission" date="2018-01" db="EMBL/GenBank/DDBJ databases">
        <title>Complete genome of Tamlana sp. UJ94.</title>
        <authorList>
            <person name="Jung J."/>
            <person name="Chung D."/>
            <person name="Bae S.S."/>
            <person name="Baek K."/>
        </authorList>
    </citation>
    <scope>NUCLEOTIDE SEQUENCE [LARGE SCALE GENOMIC DNA]</scope>
    <source>
        <strain evidence="4">UJ94</strain>
    </source>
</reference>
<evidence type="ECO:0000313" key="3">
    <source>
        <dbReference type="EMBL" id="AUS04919.1"/>
    </source>
</evidence>
<dbReference type="Gene3D" id="2.180.10.10">
    <property type="entry name" value="RHS repeat-associated core"/>
    <property type="match status" value="1"/>
</dbReference>
<gene>
    <name evidence="3" type="ORF">C1A40_05295</name>
</gene>
<dbReference type="InterPro" id="IPR036779">
    <property type="entry name" value="LysM_dom_sf"/>
</dbReference>
<feature type="compositionally biased region" description="Polar residues" evidence="1">
    <location>
        <begin position="197"/>
        <end position="208"/>
    </location>
</feature>
<feature type="region of interest" description="Disordered" evidence="1">
    <location>
        <begin position="188"/>
        <end position="208"/>
    </location>
</feature>
<dbReference type="AlphaFoldDB" id="A0A2I7SG81"/>